<evidence type="ECO:0000313" key="3">
    <source>
        <dbReference type="EMBL" id="KRZ19600.1"/>
    </source>
</evidence>
<dbReference type="GO" id="GO:1904273">
    <property type="term" value="P:L-alanine import across plasma membrane"/>
    <property type="evidence" value="ECO:0007669"/>
    <property type="project" value="TreeGrafter"/>
</dbReference>
<keyword evidence="1" id="KW-0812">Transmembrane</keyword>
<evidence type="ECO:0000313" key="4">
    <source>
        <dbReference type="Proteomes" id="UP000054805"/>
    </source>
</evidence>
<comment type="caution">
    <text evidence="3">The sequence shown here is derived from an EMBL/GenBank/DDBJ whole genome shotgun (WGS) entry which is preliminary data.</text>
</comment>
<dbReference type="Gene3D" id="3.20.20.80">
    <property type="entry name" value="Glycosidases"/>
    <property type="match status" value="1"/>
</dbReference>
<dbReference type="Pfam" id="PF00128">
    <property type="entry name" value="Alpha-amylase"/>
    <property type="match status" value="1"/>
</dbReference>
<keyword evidence="1" id="KW-1133">Transmembrane helix</keyword>
<dbReference type="InterPro" id="IPR017853">
    <property type="entry name" value="GH"/>
</dbReference>
<dbReference type="Proteomes" id="UP000054805">
    <property type="component" value="Unassembled WGS sequence"/>
</dbReference>
<accession>A0A0V1IAP6</accession>
<gene>
    <name evidence="3" type="primary">Slc3a1</name>
    <name evidence="3" type="ORF">T4B_15363</name>
</gene>
<reference evidence="3 4" key="1">
    <citation type="submission" date="2015-01" db="EMBL/GenBank/DDBJ databases">
        <title>Evolution of Trichinella species and genotypes.</title>
        <authorList>
            <person name="Korhonen P.K."/>
            <person name="Edoardo P."/>
            <person name="Giuseppe L.R."/>
            <person name="Gasser R.B."/>
        </authorList>
    </citation>
    <scope>NUCLEOTIDE SEQUENCE [LARGE SCALE GENOMIC DNA]</scope>
    <source>
        <strain evidence="3">ISS588</strain>
    </source>
</reference>
<sequence>LSSCSDAFSSCERSKMSDYNSQRFIKMNKKFVEFVDMNSDVKSSHAPEEPLMSKPGETLPEPSTMVKLNTAESVDEPKIVLNIGQPEKRIIGLTKEQLQIYADDPYWKKLRISLFVLFWIIWIALFAAAIVIVALTPKCPGKPVKSWWQRQLCYRVWTYGFKSKNAQAFGTFEGIEQRLAELSKLGVDTIWPTTALNVSSADNDVNSFLTVDARAGTMDDFKNLIKAVHQKGMHIVINYPLTTSDQHEWYQAYKANQQEYVDFYKRDQNGGNYYVQGYGSLLLLNFHNPAVRTKWLEGIEFWLNNGIDGFYIPDLVKIKEHFEVELLLDTLQDRVKEIVKTKQLRNDDILIFADLNQPDIAVMSNERLQLQLFPTFGNISSTCGAMCMANIIETEMARKSKVNSSNYVWQLGSFEDYNRLAVRMNDPRRAELVMFSVLTLPGSVVFLYGDEIGLGQPDVPLKQLMPDGEATENTTAFPTPFQENGNLLYMKQTKDKFSSLKTLRAVGKLRSQQEAFMFGNFTHTVIDDMLIIWRMDITEATNFVAVFNFGTSSQDVHLQETLKLSTSNQVTIVASTSNVQSLGKFLPREKLSVEDQSTITVDSLVGVLLKYK</sequence>
<feature type="domain" description="Glycosyl hydrolase family 13 catalytic" evidence="2">
    <location>
        <begin position="155"/>
        <end position="498"/>
    </location>
</feature>
<dbReference type="GO" id="GO:1903801">
    <property type="term" value="P:L-leucine import across plasma membrane"/>
    <property type="evidence" value="ECO:0007669"/>
    <property type="project" value="TreeGrafter"/>
</dbReference>
<dbReference type="GO" id="GO:0015180">
    <property type="term" value="F:L-alanine transmembrane transporter activity"/>
    <property type="evidence" value="ECO:0007669"/>
    <property type="project" value="TreeGrafter"/>
</dbReference>
<dbReference type="Pfam" id="PF16028">
    <property type="entry name" value="SLC3A2_N"/>
    <property type="match status" value="1"/>
</dbReference>
<dbReference type="AlphaFoldDB" id="A0A0V1IAP6"/>
<name>A0A0V1IAP6_TRIPS</name>
<evidence type="ECO:0000256" key="1">
    <source>
        <dbReference type="SAM" id="Phobius"/>
    </source>
</evidence>
<dbReference type="GO" id="GO:0016323">
    <property type="term" value="C:basolateral plasma membrane"/>
    <property type="evidence" value="ECO:0007669"/>
    <property type="project" value="TreeGrafter"/>
</dbReference>
<proteinExistence type="predicted"/>
<dbReference type="GO" id="GO:0005975">
    <property type="term" value="P:carbohydrate metabolic process"/>
    <property type="evidence" value="ECO:0007669"/>
    <property type="project" value="InterPro"/>
</dbReference>
<keyword evidence="4" id="KW-1185">Reference proteome</keyword>
<dbReference type="InterPro" id="IPR042280">
    <property type="entry name" value="SLC3A2"/>
</dbReference>
<dbReference type="PANTHER" id="PTHR46673">
    <property type="entry name" value="4F2 CELL-SURFACE ANTIGEN HEAVY CHAIN"/>
    <property type="match status" value="1"/>
</dbReference>
<dbReference type="SMART" id="SM00642">
    <property type="entry name" value="Aamy"/>
    <property type="match status" value="1"/>
</dbReference>
<organism evidence="3 4">
    <name type="scientific">Trichinella pseudospiralis</name>
    <name type="common">Parasitic roundworm</name>
    <dbReference type="NCBI Taxonomy" id="6337"/>
    <lineage>
        <taxon>Eukaryota</taxon>
        <taxon>Metazoa</taxon>
        <taxon>Ecdysozoa</taxon>
        <taxon>Nematoda</taxon>
        <taxon>Enoplea</taxon>
        <taxon>Dorylaimia</taxon>
        <taxon>Trichinellida</taxon>
        <taxon>Trichinellidae</taxon>
        <taxon>Trichinella</taxon>
    </lineage>
</organism>
<dbReference type="InterPro" id="IPR031984">
    <property type="entry name" value="SLC3A2_N"/>
</dbReference>
<dbReference type="GO" id="GO:0015190">
    <property type="term" value="F:L-leucine transmembrane transporter activity"/>
    <property type="evidence" value="ECO:0007669"/>
    <property type="project" value="TreeGrafter"/>
</dbReference>
<protein>
    <submittedName>
        <fullName evidence="3">Neutral and basic amino acid transport protein rBAT</fullName>
    </submittedName>
</protein>
<dbReference type="GO" id="GO:0015173">
    <property type="term" value="F:aromatic amino acid transmembrane transporter activity"/>
    <property type="evidence" value="ECO:0007669"/>
    <property type="project" value="TreeGrafter"/>
</dbReference>
<dbReference type="PANTHER" id="PTHR46673:SF1">
    <property type="entry name" value="4F2 CELL-SURFACE ANTIGEN HEAVY CHAIN"/>
    <property type="match status" value="1"/>
</dbReference>
<dbReference type="GO" id="GO:0016324">
    <property type="term" value="C:apical plasma membrane"/>
    <property type="evidence" value="ECO:0007669"/>
    <property type="project" value="TreeGrafter"/>
</dbReference>
<feature type="non-terminal residue" evidence="3">
    <location>
        <position position="1"/>
    </location>
</feature>
<dbReference type="GO" id="GO:0015823">
    <property type="term" value="P:phenylalanine transport"/>
    <property type="evidence" value="ECO:0007669"/>
    <property type="project" value="TreeGrafter"/>
</dbReference>
<evidence type="ECO:0000259" key="2">
    <source>
        <dbReference type="SMART" id="SM00642"/>
    </source>
</evidence>
<dbReference type="EMBL" id="JYDS01000274">
    <property type="protein sequence ID" value="KRZ19600.1"/>
    <property type="molecule type" value="Genomic_DNA"/>
</dbReference>
<dbReference type="SUPFAM" id="SSF51445">
    <property type="entry name" value="(Trans)glycosidases"/>
    <property type="match status" value="1"/>
</dbReference>
<dbReference type="InterPro" id="IPR006047">
    <property type="entry name" value="GH13_cat_dom"/>
</dbReference>
<feature type="transmembrane region" description="Helical" evidence="1">
    <location>
        <begin position="114"/>
        <end position="135"/>
    </location>
</feature>
<keyword evidence="1" id="KW-0472">Membrane</keyword>